<gene>
    <name evidence="1" type="ORF">L2E82_17705</name>
</gene>
<comment type="caution">
    <text evidence="1">The sequence shown here is derived from an EMBL/GenBank/DDBJ whole genome shotgun (WGS) entry which is preliminary data.</text>
</comment>
<sequence length="95" mass="10809">MRPFSTHNRSKSSDSSFSNHTNCKFQMELKSNRIKIKAQTGKDQWSTIQSSPEIRRMFAIPNHRKSHESSEIKDHRRGGGAATSIYAAEDVSDIE</sequence>
<reference evidence="1 2" key="2">
    <citation type="journal article" date="2022" name="Mol. Ecol. Resour.">
        <title>The genomes of chicory, endive, great burdock and yacon provide insights into Asteraceae paleo-polyploidization history and plant inulin production.</title>
        <authorList>
            <person name="Fan W."/>
            <person name="Wang S."/>
            <person name="Wang H."/>
            <person name="Wang A."/>
            <person name="Jiang F."/>
            <person name="Liu H."/>
            <person name="Zhao H."/>
            <person name="Xu D."/>
            <person name="Zhang Y."/>
        </authorList>
    </citation>
    <scope>NUCLEOTIDE SEQUENCE [LARGE SCALE GENOMIC DNA]</scope>
    <source>
        <strain evidence="2">cv. Punajuju</strain>
        <tissue evidence="1">Leaves</tissue>
    </source>
</reference>
<organism evidence="1 2">
    <name type="scientific">Cichorium intybus</name>
    <name type="common">Chicory</name>
    <dbReference type="NCBI Taxonomy" id="13427"/>
    <lineage>
        <taxon>Eukaryota</taxon>
        <taxon>Viridiplantae</taxon>
        <taxon>Streptophyta</taxon>
        <taxon>Embryophyta</taxon>
        <taxon>Tracheophyta</taxon>
        <taxon>Spermatophyta</taxon>
        <taxon>Magnoliopsida</taxon>
        <taxon>eudicotyledons</taxon>
        <taxon>Gunneridae</taxon>
        <taxon>Pentapetalae</taxon>
        <taxon>asterids</taxon>
        <taxon>campanulids</taxon>
        <taxon>Asterales</taxon>
        <taxon>Asteraceae</taxon>
        <taxon>Cichorioideae</taxon>
        <taxon>Cichorieae</taxon>
        <taxon>Cichoriinae</taxon>
        <taxon>Cichorium</taxon>
    </lineage>
</organism>
<evidence type="ECO:0000313" key="1">
    <source>
        <dbReference type="EMBL" id="KAI3767524.1"/>
    </source>
</evidence>
<proteinExistence type="predicted"/>
<protein>
    <submittedName>
        <fullName evidence="1">Uncharacterized protein</fullName>
    </submittedName>
</protein>
<keyword evidence="2" id="KW-1185">Reference proteome</keyword>
<name>A0ACB9F8U8_CICIN</name>
<evidence type="ECO:0000313" key="2">
    <source>
        <dbReference type="Proteomes" id="UP001055811"/>
    </source>
</evidence>
<accession>A0ACB9F8U8</accession>
<reference evidence="2" key="1">
    <citation type="journal article" date="2022" name="Mol. Ecol. Resour.">
        <title>The genomes of chicory, endive, great burdock and yacon provide insights into Asteraceae palaeo-polyploidization history and plant inulin production.</title>
        <authorList>
            <person name="Fan W."/>
            <person name="Wang S."/>
            <person name="Wang H."/>
            <person name="Wang A."/>
            <person name="Jiang F."/>
            <person name="Liu H."/>
            <person name="Zhao H."/>
            <person name="Xu D."/>
            <person name="Zhang Y."/>
        </authorList>
    </citation>
    <scope>NUCLEOTIDE SEQUENCE [LARGE SCALE GENOMIC DNA]</scope>
    <source>
        <strain evidence="2">cv. Punajuju</strain>
    </source>
</reference>
<dbReference type="Proteomes" id="UP001055811">
    <property type="component" value="Linkage Group LG03"/>
</dbReference>
<dbReference type="EMBL" id="CM042011">
    <property type="protein sequence ID" value="KAI3767524.1"/>
    <property type="molecule type" value="Genomic_DNA"/>
</dbReference>